<dbReference type="OrthoDB" id="8904098at2759"/>
<keyword evidence="1" id="KW-1133">Transmembrane helix</keyword>
<dbReference type="EnsemblMetazoa" id="Aqu2.1.35265_001">
    <property type="protein sequence ID" value="Aqu2.1.35265_001"/>
    <property type="gene ID" value="Aqu2.1.35265"/>
</dbReference>
<feature type="transmembrane region" description="Helical" evidence="1">
    <location>
        <begin position="342"/>
        <end position="363"/>
    </location>
</feature>
<dbReference type="AlphaFoldDB" id="A0A1X7V4S5"/>
<dbReference type="InterPro" id="IPR036259">
    <property type="entry name" value="MFS_trans_sf"/>
</dbReference>
<keyword evidence="1" id="KW-0472">Membrane</keyword>
<evidence type="ECO:0000256" key="1">
    <source>
        <dbReference type="SAM" id="Phobius"/>
    </source>
</evidence>
<name>A0A1X7V4S5_AMPQE</name>
<keyword evidence="1" id="KW-0812">Transmembrane</keyword>
<dbReference type="InParanoid" id="A0A1X7V4S5"/>
<sequence>MSESVPLLRPSVTSRRKCFPSSYRFQFIHSKGALLVLFWDLMISLAQNSIVDILNFSVTLKNFYFFVALGVIVRVNLLPYNIDQLIGSSSGELTAIIHWHNIGPVIANAIADGAYLFHITKNNMIIFMLVASSVCIGVVLVSHSLFNHYLDTTSVNTVNPVKLIVRVLCYARKHKYPENRSALTYWEEEAPSRLDLGKDKYGGPFTEEEVEDVKTVLRLIPLVIVCTVASGLCYEYTQGLKLEFLIYPCFHNYIPSMLKRIGMGLVLIVLINILYTGLAVIVIWYITYIVLVEFILAQCPKSMRGTMVGLWFCIWAIKGFIEYPLFLPFLHYMNPKVPLGRGFYYLFTRTIFALLCFIIFLLLAKRYKLRVREVQINIHQIAENHTINNIEQEEEYWRRNAIESSSQLTDVIIIEY</sequence>
<protein>
    <submittedName>
        <fullName evidence="2">Uncharacterized protein</fullName>
    </submittedName>
</protein>
<feature type="transmembrane region" description="Helical" evidence="1">
    <location>
        <begin position="257"/>
        <end position="275"/>
    </location>
</feature>
<reference evidence="2" key="1">
    <citation type="submission" date="2017-05" db="UniProtKB">
        <authorList>
            <consortium name="EnsemblMetazoa"/>
        </authorList>
    </citation>
    <scope>IDENTIFICATION</scope>
</reference>
<proteinExistence type="predicted"/>
<evidence type="ECO:0000313" key="2">
    <source>
        <dbReference type="EnsemblMetazoa" id="Aqu2.1.35265_001"/>
    </source>
</evidence>
<feature type="transmembrane region" description="Helical" evidence="1">
    <location>
        <begin position="125"/>
        <end position="146"/>
    </location>
</feature>
<feature type="transmembrane region" description="Helical" evidence="1">
    <location>
        <begin position="32"/>
        <end position="51"/>
    </location>
</feature>
<feature type="transmembrane region" description="Helical" evidence="1">
    <location>
        <begin position="63"/>
        <end position="82"/>
    </location>
</feature>
<organism evidence="2">
    <name type="scientific">Amphimedon queenslandica</name>
    <name type="common">Sponge</name>
    <dbReference type="NCBI Taxonomy" id="400682"/>
    <lineage>
        <taxon>Eukaryota</taxon>
        <taxon>Metazoa</taxon>
        <taxon>Porifera</taxon>
        <taxon>Demospongiae</taxon>
        <taxon>Heteroscleromorpha</taxon>
        <taxon>Haplosclerida</taxon>
        <taxon>Niphatidae</taxon>
        <taxon>Amphimedon</taxon>
    </lineage>
</organism>
<accession>A0A1X7V4S5</accession>
<dbReference type="Gene3D" id="1.20.1250.20">
    <property type="entry name" value="MFS general substrate transporter like domains"/>
    <property type="match status" value="1"/>
</dbReference>
<feature type="transmembrane region" description="Helical" evidence="1">
    <location>
        <begin position="309"/>
        <end position="330"/>
    </location>
</feature>